<protein>
    <submittedName>
        <fullName evidence="1">Uncharacterized protein</fullName>
    </submittedName>
</protein>
<reference evidence="1 2" key="2">
    <citation type="journal article" date="2022" name="Mol. Ecol. Resour.">
        <title>The genomes of chicory, endive, great burdock and yacon provide insights into Asteraceae paleo-polyploidization history and plant inulin production.</title>
        <authorList>
            <person name="Fan W."/>
            <person name="Wang S."/>
            <person name="Wang H."/>
            <person name="Wang A."/>
            <person name="Jiang F."/>
            <person name="Liu H."/>
            <person name="Zhao H."/>
            <person name="Xu D."/>
            <person name="Zhang Y."/>
        </authorList>
    </citation>
    <scope>NUCLEOTIDE SEQUENCE [LARGE SCALE GENOMIC DNA]</scope>
    <source>
        <strain evidence="2">cv. Yunnan</strain>
        <tissue evidence="1">Leaves</tissue>
    </source>
</reference>
<keyword evidence="2" id="KW-1185">Reference proteome</keyword>
<reference evidence="2" key="1">
    <citation type="journal article" date="2022" name="Mol. Ecol. Resour.">
        <title>The genomes of chicory, endive, great burdock and yacon provide insights into Asteraceae palaeo-polyploidization history and plant inulin production.</title>
        <authorList>
            <person name="Fan W."/>
            <person name="Wang S."/>
            <person name="Wang H."/>
            <person name="Wang A."/>
            <person name="Jiang F."/>
            <person name="Liu H."/>
            <person name="Zhao H."/>
            <person name="Xu D."/>
            <person name="Zhang Y."/>
        </authorList>
    </citation>
    <scope>NUCLEOTIDE SEQUENCE [LARGE SCALE GENOMIC DNA]</scope>
    <source>
        <strain evidence="2">cv. Yunnan</strain>
    </source>
</reference>
<comment type="caution">
    <text evidence="1">The sequence shown here is derived from an EMBL/GenBank/DDBJ whole genome shotgun (WGS) entry which is preliminary data.</text>
</comment>
<organism evidence="1 2">
    <name type="scientific">Smallanthus sonchifolius</name>
    <dbReference type="NCBI Taxonomy" id="185202"/>
    <lineage>
        <taxon>Eukaryota</taxon>
        <taxon>Viridiplantae</taxon>
        <taxon>Streptophyta</taxon>
        <taxon>Embryophyta</taxon>
        <taxon>Tracheophyta</taxon>
        <taxon>Spermatophyta</taxon>
        <taxon>Magnoliopsida</taxon>
        <taxon>eudicotyledons</taxon>
        <taxon>Gunneridae</taxon>
        <taxon>Pentapetalae</taxon>
        <taxon>asterids</taxon>
        <taxon>campanulids</taxon>
        <taxon>Asterales</taxon>
        <taxon>Asteraceae</taxon>
        <taxon>Asteroideae</taxon>
        <taxon>Heliantheae alliance</taxon>
        <taxon>Millerieae</taxon>
        <taxon>Smallanthus</taxon>
    </lineage>
</organism>
<name>A0ACB9D688_9ASTR</name>
<sequence length="224" mass="24969">MEKVNWNRAAGVLINSVHVSSLEYPSKQQNVEERRTLQRRRIPVSEPISDSIPKDEKLCEKVDKLLELGMQEGEKVERILKLVQQVVSKQNNLEVFDEDYAAAYGTPGPSVEWKRIVHFKTLLSGSKFDGFLEGPLLQSSAPKWIHKATFGRLNGGSRVPKLKNVSSPSLPTTGYPTTNVSYVPLEVVHLSSNDDENNGDGGQKSFSEEMFTGYISNVKGESSF</sequence>
<evidence type="ECO:0000313" key="2">
    <source>
        <dbReference type="Proteomes" id="UP001056120"/>
    </source>
</evidence>
<dbReference type="Proteomes" id="UP001056120">
    <property type="component" value="Linkage Group LG20"/>
</dbReference>
<proteinExistence type="predicted"/>
<gene>
    <name evidence="1" type="ORF">L1987_59529</name>
</gene>
<evidence type="ECO:0000313" key="1">
    <source>
        <dbReference type="EMBL" id="KAI3741851.1"/>
    </source>
</evidence>
<accession>A0ACB9D688</accession>
<dbReference type="EMBL" id="CM042037">
    <property type="protein sequence ID" value="KAI3741851.1"/>
    <property type="molecule type" value="Genomic_DNA"/>
</dbReference>